<evidence type="ECO:0000256" key="2">
    <source>
        <dbReference type="ARBA" id="ARBA00022475"/>
    </source>
</evidence>
<dbReference type="Pfam" id="PF03772">
    <property type="entry name" value="Competence"/>
    <property type="match status" value="1"/>
</dbReference>
<reference evidence="9 10" key="1">
    <citation type="submission" date="2016-11" db="EMBL/GenBank/DDBJ databases">
        <authorList>
            <person name="Jaros S."/>
            <person name="Januszkiewicz K."/>
            <person name="Wedrychowicz H."/>
        </authorList>
    </citation>
    <scope>NUCLEOTIDE SEQUENCE [LARGE SCALE GENOMIC DNA]</scope>
    <source>
        <strain evidence="9 10">DSM 22807</strain>
    </source>
</reference>
<proteinExistence type="predicted"/>
<feature type="transmembrane region" description="Helical" evidence="6">
    <location>
        <begin position="294"/>
        <end position="318"/>
    </location>
</feature>
<evidence type="ECO:0000259" key="7">
    <source>
        <dbReference type="Pfam" id="PF03772"/>
    </source>
</evidence>
<feature type="domain" description="ComEC/Rec2-related protein" evidence="7">
    <location>
        <begin position="231"/>
        <end position="498"/>
    </location>
</feature>
<gene>
    <name evidence="9" type="ORF">SAMN05444337_0697</name>
</gene>
<evidence type="ECO:0000313" key="9">
    <source>
        <dbReference type="EMBL" id="SHI74743.1"/>
    </source>
</evidence>
<dbReference type="EMBL" id="FQZH01000001">
    <property type="protein sequence ID" value="SHI74743.1"/>
    <property type="molecule type" value="Genomic_DNA"/>
</dbReference>
<keyword evidence="10" id="KW-1185">Reference proteome</keyword>
<evidence type="ECO:0000259" key="8">
    <source>
        <dbReference type="Pfam" id="PF13567"/>
    </source>
</evidence>
<keyword evidence="2" id="KW-1003">Cell membrane</keyword>
<dbReference type="InterPro" id="IPR052159">
    <property type="entry name" value="Competence_DNA_uptake"/>
</dbReference>
<evidence type="ECO:0000256" key="3">
    <source>
        <dbReference type="ARBA" id="ARBA00022692"/>
    </source>
</evidence>
<evidence type="ECO:0000313" key="10">
    <source>
        <dbReference type="Proteomes" id="UP000184232"/>
    </source>
</evidence>
<keyword evidence="3 6" id="KW-0812">Transmembrane</keyword>
<dbReference type="InterPro" id="IPR025405">
    <property type="entry name" value="DUF4131"/>
</dbReference>
<dbReference type="PANTHER" id="PTHR30619">
    <property type="entry name" value="DNA INTERNALIZATION/COMPETENCE PROTEIN COMEC/REC2"/>
    <property type="match status" value="1"/>
</dbReference>
<dbReference type="NCBIfam" id="TIGR00360">
    <property type="entry name" value="ComEC_N-term"/>
    <property type="match status" value="1"/>
</dbReference>
<evidence type="ECO:0000256" key="6">
    <source>
        <dbReference type="SAM" id="Phobius"/>
    </source>
</evidence>
<evidence type="ECO:0000256" key="5">
    <source>
        <dbReference type="ARBA" id="ARBA00023136"/>
    </source>
</evidence>
<feature type="transmembrane region" description="Helical" evidence="6">
    <location>
        <begin position="445"/>
        <end position="466"/>
    </location>
</feature>
<dbReference type="GO" id="GO:0005886">
    <property type="term" value="C:plasma membrane"/>
    <property type="evidence" value="ECO:0007669"/>
    <property type="project" value="UniProtKB-SubCell"/>
</dbReference>
<name>A0A1M6DNL9_9FLAO</name>
<feature type="transmembrane region" description="Helical" evidence="6">
    <location>
        <begin position="388"/>
        <end position="407"/>
    </location>
</feature>
<dbReference type="InterPro" id="IPR004477">
    <property type="entry name" value="ComEC_N"/>
</dbReference>
<dbReference type="AlphaFoldDB" id="A0A1M6DNL9"/>
<feature type="transmembrane region" description="Helical" evidence="6">
    <location>
        <begin position="507"/>
        <end position="527"/>
    </location>
</feature>
<feature type="transmembrane region" description="Helical" evidence="6">
    <location>
        <begin position="413"/>
        <end position="438"/>
    </location>
</feature>
<protein>
    <submittedName>
        <fullName evidence="9">Competence protein ComEC</fullName>
    </submittedName>
</protein>
<comment type="subcellular location">
    <subcellularLocation>
        <location evidence="1">Cell membrane</location>
        <topology evidence="1">Multi-pass membrane protein</topology>
    </subcellularLocation>
</comment>
<sequence length="672" mass="76606">MKAFPFPLIVFTIFFGLGIVFDFSTKIDFLYLIVLNIFSIAFLAFFWLKAKQSYTLETKFGFATVATAFAFGALIHHFNFEPNQQSHYSKIATTETPIVLKAVVQSNYKSTEKNDKYLVQLQSVNDIATTGKLLVYISKKEQKTITPGDEIIALGKLQIVPQNFNPYQFDYSNYLAYQNIFHQTFIREGKIKIVNHRNNWDSFWFNQRQKLLDSFSIHNWDASTKSIVFALLFGYKNLIDPSIIENYQNSGVIHILAISGLHVGILYLFIGFLLKPIGNSKKGLILKLVLTLSFLWSFAILTGFTASVTRAVTMFSIIAIGRALNRDTSIYNSIAFSALLLLVFKPNFIFDIGFQLSYAAVLSIVAFQPFFKNLYFTKFKIVNYFTDLVMVSLAAQIGVLPLSIYYFNQFPVLFLAANIVIIPLTTAVVITSLATLILNFIFPSLAILLGKLASFCIQLMNMYAEWIASFNGLVIQNISFSSILCVLGYASIITFLIFFYNRRTKTLYYFLSSIIIFQIAYMITITLKNTTEEFIVYNANELLISEKKNNKISFFSNAPETNSDIINDYAKGSFVDQTQIFPIENALFFKNKNVLVIDSLGKYQTKHKASIIVLSNNPTINLERVIKHHHPEIIIADKTNSFYKVQKWKATCVKEKIPFHTTAEKGFYKILK</sequence>
<feature type="transmembrane region" description="Helical" evidence="6">
    <location>
        <begin position="6"/>
        <end position="23"/>
    </location>
</feature>
<dbReference type="Pfam" id="PF13567">
    <property type="entry name" value="DUF4131"/>
    <property type="match status" value="1"/>
</dbReference>
<dbReference type="PANTHER" id="PTHR30619:SF1">
    <property type="entry name" value="RECOMBINATION PROTEIN 2"/>
    <property type="match status" value="1"/>
</dbReference>
<evidence type="ECO:0000256" key="1">
    <source>
        <dbReference type="ARBA" id="ARBA00004651"/>
    </source>
</evidence>
<dbReference type="RefSeq" id="WP_072781758.1">
    <property type="nucleotide sequence ID" value="NZ_CP045292.1"/>
</dbReference>
<feature type="transmembrane region" description="Helical" evidence="6">
    <location>
        <begin position="252"/>
        <end position="274"/>
    </location>
</feature>
<feature type="transmembrane region" description="Helical" evidence="6">
    <location>
        <begin position="30"/>
        <end position="48"/>
    </location>
</feature>
<dbReference type="Proteomes" id="UP000184232">
    <property type="component" value="Unassembled WGS sequence"/>
</dbReference>
<dbReference type="STRING" id="683124.SAMN05444337_0697"/>
<keyword evidence="4 6" id="KW-1133">Transmembrane helix</keyword>
<dbReference type="OrthoDB" id="9761531at2"/>
<evidence type="ECO:0000256" key="4">
    <source>
        <dbReference type="ARBA" id="ARBA00022989"/>
    </source>
</evidence>
<feature type="transmembrane region" description="Helical" evidence="6">
    <location>
        <begin position="60"/>
        <end position="80"/>
    </location>
</feature>
<accession>A0A1M6DNL9</accession>
<keyword evidence="5 6" id="KW-0472">Membrane</keyword>
<feature type="transmembrane region" description="Helical" evidence="6">
    <location>
        <begin position="478"/>
        <end position="500"/>
    </location>
</feature>
<organism evidence="9 10">
    <name type="scientific">Flavobacterium haoranii</name>
    <dbReference type="NCBI Taxonomy" id="683124"/>
    <lineage>
        <taxon>Bacteria</taxon>
        <taxon>Pseudomonadati</taxon>
        <taxon>Bacteroidota</taxon>
        <taxon>Flavobacteriia</taxon>
        <taxon>Flavobacteriales</taxon>
        <taxon>Flavobacteriaceae</taxon>
        <taxon>Flavobacterium</taxon>
    </lineage>
</organism>
<feature type="transmembrane region" description="Helical" evidence="6">
    <location>
        <begin position="330"/>
        <end position="350"/>
    </location>
</feature>
<feature type="transmembrane region" description="Helical" evidence="6">
    <location>
        <begin position="356"/>
        <end position="376"/>
    </location>
</feature>
<feature type="domain" description="DUF4131" evidence="8">
    <location>
        <begin position="30"/>
        <end position="190"/>
    </location>
</feature>